<accession>X1BER4</accession>
<dbReference type="Pfam" id="PF00117">
    <property type="entry name" value="GATase"/>
    <property type="match status" value="1"/>
</dbReference>
<dbReference type="InterPro" id="IPR029062">
    <property type="entry name" value="Class_I_gatase-like"/>
</dbReference>
<dbReference type="SUPFAM" id="SSF52317">
    <property type="entry name" value="Class I glutamine amidotransferase-like"/>
    <property type="match status" value="1"/>
</dbReference>
<organism evidence="2">
    <name type="scientific">marine sediment metagenome</name>
    <dbReference type="NCBI Taxonomy" id="412755"/>
    <lineage>
        <taxon>unclassified sequences</taxon>
        <taxon>metagenomes</taxon>
        <taxon>ecological metagenomes</taxon>
    </lineage>
</organism>
<gene>
    <name evidence="2" type="ORF">S01H4_46861</name>
</gene>
<protein>
    <recommendedName>
        <fullName evidence="1">Glutamine amidotransferase domain-containing protein</fullName>
    </recommendedName>
</protein>
<evidence type="ECO:0000313" key="2">
    <source>
        <dbReference type="EMBL" id="GAG94439.1"/>
    </source>
</evidence>
<dbReference type="EMBL" id="BART01026234">
    <property type="protein sequence ID" value="GAG94439.1"/>
    <property type="molecule type" value="Genomic_DNA"/>
</dbReference>
<proteinExistence type="predicted"/>
<dbReference type="Gene3D" id="3.40.50.880">
    <property type="match status" value="1"/>
</dbReference>
<dbReference type="AlphaFoldDB" id="X1BER4"/>
<comment type="caution">
    <text evidence="2">The sequence shown here is derived from an EMBL/GenBank/DDBJ whole genome shotgun (WGS) entry which is preliminary data.</text>
</comment>
<name>X1BER4_9ZZZZ</name>
<dbReference type="InterPro" id="IPR017926">
    <property type="entry name" value="GATASE"/>
</dbReference>
<sequence>MKVGHHGLNYPVRSPDSYKGDITVQNHSYVFDEKSLSPSSILSLEGRRMVGVKITLRNVNDNSIEEIESLPLKFISAQYYPVSPGSGEVNEVFRRFLKMV</sequence>
<evidence type="ECO:0000259" key="1">
    <source>
        <dbReference type="Pfam" id="PF00117"/>
    </source>
</evidence>
<feature type="domain" description="Glutamine amidotransferase" evidence="1">
    <location>
        <begin position="2"/>
        <end position="97"/>
    </location>
</feature>
<reference evidence="2" key="1">
    <citation type="journal article" date="2014" name="Front. Microbiol.">
        <title>High frequency of phylogenetically diverse reductive dehalogenase-homologous genes in deep subseafloor sedimentary metagenomes.</title>
        <authorList>
            <person name="Kawai M."/>
            <person name="Futagami T."/>
            <person name="Toyoda A."/>
            <person name="Takaki Y."/>
            <person name="Nishi S."/>
            <person name="Hori S."/>
            <person name="Arai W."/>
            <person name="Tsubouchi T."/>
            <person name="Morono Y."/>
            <person name="Uchiyama I."/>
            <person name="Ito T."/>
            <person name="Fujiyama A."/>
            <person name="Inagaki F."/>
            <person name="Takami H."/>
        </authorList>
    </citation>
    <scope>NUCLEOTIDE SEQUENCE</scope>
    <source>
        <strain evidence="2">Expedition CK06-06</strain>
    </source>
</reference>